<gene>
    <name evidence="1" type="ORF">ACJRO7_001801</name>
</gene>
<reference evidence="1 2" key="1">
    <citation type="submission" date="2024-11" db="EMBL/GenBank/DDBJ databases">
        <title>Chromosome-level genome assembly of Eucalyptus globulus Labill. provides insights into its genome evolution.</title>
        <authorList>
            <person name="Li X."/>
        </authorList>
    </citation>
    <scope>NUCLEOTIDE SEQUENCE [LARGE SCALE GENOMIC DNA]</scope>
    <source>
        <strain evidence="1">CL2024</strain>
        <tissue evidence="1">Fresh tender leaves</tissue>
    </source>
</reference>
<proteinExistence type="predicted"/>
<comment type="caution">
    <text evidence="1">The sequence shown here is derived from an EMBL/GenBank/DDBJ whole genome shotgun (WGS) entry which is preliminary data.</text>
</comment>
<protein>
    <submittedName>
        <fullName evidence="1">Uncharacterized protein</fullName>
    </submittedName>
</protein>
<sequence length="89" mass="10560">MKKKEEEEEDMYRSAADVLDLGPAFLAGIPHDLEALLEQARELLRPVLHLLLEAPHRRRRPLPQEHFTEEIPDTETEIQLKKKQHYRRV</sequence>
<dbReference type="Proteomes" id="UP001634007">
    <property type="component" value="Unassembled WGS sequence"/>
</dbReference>
<evidence type="ECO:0000313" key="2">
    <source>
        <dbReference type="Proteomes" id="UP001634007"/>
    </source>
</evidence>
<dbReference type="AlphaFoldDB" id="A0ABD3LS60"/>
<dbReference type="EMBL" id="JBJKBG010000001">
    <property type="protein sequence ID" value="KAL3754609.1"/>
    <property type="molecule type" value="Genomic_DNA"/>
</dbReference>
<keyword evidence="2" id="KW-1185">Reference proteome</keyword>
<accession>A0ABD3LS60</accession>
<name>A0ABD3LS60_EUCGL</name>
<organism evidence="1 2">
    <name type="scientific">Eucalyptus globulus</name>
    <name type="common">Tasmanian blue gum</name>
    <dbReference type="NCBI Taxonomy" id="34317"/>
    <lineage>
        <taxon>Eukaryota</taxon>
        <taxon>Viridiplantae</taxon>
        <taxon>Streptophyta</taxon>
        <taxon>Embryophyta</taxon>
        <taxon>Tracheophyta</taxon>
        <taxon>Spermatophyta</taxon>
        <taxon>Magnoliopsida</taxon>
        <taxon>eudicotyledons</taxon>
        <taxon>Gunneridae</taxon>
        <taxon>Pentapetalae</taxon>
        <taxon>rosids</taxon>
        <taxon>malvids</taxon>
        <taxon>Myrtales</taxon>
        <taxon>Myrtaceae</taxon>
        <taxon>Myrtoideae</taxon>
        <taxon>Eucalypteae</taxon>
        <taxon>Eucalyptus</taxon>
    </lineage>
</organism>
<evidence type="ECO:0000313" key="1">
    <source>
        <dbReference type="EMBL" id="KAL3754609.1"/>
    </source>
</evidence>